<dbReference type="InterPro" id="IPR001245">
    <property type="entry name" value="Ser-Thr/Tyr_kinase_cat_dom"/>
</dbReference>
<evidence type="ECO:0000313" key="5">
    <source>
        <dbReference type="Proteomes" id="UP000230423"/>
    </source>
</evidence>
<dbReference type="PANTHER" id="PTHR24418">
    <property type="entry name" value="TYROSINE-PROTEIN KINASE"/>
    <property type="match status" value="1"/>
</dbReference>
<evidence type="ECO:0000256" key="1">
    <source>
        <dbReference type="ARBA" id="ARBA00022741"/>
    </source>
</evidence>
<evidence type="ECO:0000256" key="2">
    <source>
        <dbReference type="ARBA" id="ARBA00022840"/>
    </source>
</evidence>
<protein>
    <recommendedName>
        <fullName evidence="3">Protein kinase domain-containing protein</fullName>
    </recommendedName>
</protein>
<dbReference type="AlphaFoldDB" id="A0A2G9V4S7"/>
<feature type="domain" description="Protein kinase" evidence="3">
    <location>
        <begin position="1"/>
        <end position="153"/>
    </location>
</feature>
<dbReference type="OrthoDB" id="4062651at2759"/>
<gene>
    <name evidence="4" type="ORF">TELCIR_00920</name>
</gene>
<dbReference type="EMBL" id="KZ345018">
    <property type="protein sequence ID" value="PIO76972.1"/>
    <property type="molecule type" value="Genomic_DNA"/>
</dbReference>
<evidence type="ECO:0000313" key="4">
    <source>
        <dbReference type="EMBL" id="PIO76972.1"/>
    </source>
</evidence>
<dbReference type="Proteomes" id="UP000230423">
    <property type="component" value="Unassembled WGS sequence"/>
</dbReference>
<proteinExistence type="predicted"/>
<dbReference type="InterPro" id="IPR000719">
    <property type="entry name" value="Prot_kinase_dom"/>
</dbReference>
<accession>A0A2G9V4S7</accession>
<keyword evidence="1" id="KW-0547">Nucleotide-binding</keyword>
<dbReference type="SUPFAM" id="SSF56112">
    <property type="entry name" value="Protein kinase-like (PK-like)"/>
    <property type="match status" value="1"/>
</dbReference>
<organism evidence="4 5">
    <name type="scientific">Teladorsagia circumcincta</name>
    <name type="common">Brown stomach worm</name>
    <name type="synonym">Ostertagia circumcincta</name>
    <dbReference type="NCBI Taxonomy" id="45464"/>
    <lineage>
        <taxon>Eukaryota</taxon>
        <taxon>Metazoa</taxon>
        <taxon>Ecdysozoa</taxon>
        <taxon>Nematoda</taxon>
        <taxon>Chromadorea</taxon>
        <taxon>Rhabditida</taxon>
        <taxon>Rhabditina</taxon>
        <taxon>Rhabditomorpha</taxon>
        <taxon>Strongyloidea</taxon>
        <taxon>Trichostrongylidae</taxon>
        <taxon>Teladorsagia</taxon>
    </lineage>
</organism>
<dbReference type="Pfam" id="PF07714">
    <property type="entry name" value="PK_Tyr_Ser-Thr"/>
    <property type="match status" value="1"/>
</dbReference>
<dbReference type="GO" id="GO:0005524">
    <property type="term" value="F:ATP binding"/>
    <property type="evidence" value="ECO:0007669"/>
    <property type="project" value="UniProtKB-KW"/>
</dbReference>
<name>A0A2G9V4S7_TELCI</name>
<dbReference type="GO" id="GO:0004672">
    <property type="term" value="F:protein kinase activity"/>
    <property type="evidence" value="ECO:0007669"/>
    <property type="project" value="InterPro"/>
</dbReference>
<dbReference type="PROSITE" id="PS50011">
    <property type="entry name" value="PROTEIN_KINASE_DOM"/>
    <property type="match status" value="1"/>
</dbReference>
<keyword evidence="5" id="KW-1185">Reference proteome</keyword>
<keyword evidence="2" id="KW-0067">ATP-binding</keyword>
<sequence>MRFLELNGLCHRHLRASNIVVHQSTNHIYAVKITDYLVPYHFLDEDTVEMINMCDLDWPWWAPECLQNHLFDIVTDIWAFGCVIFEEDETDTFLDELLFMCVNYEPESRPTFDHLFNFFRALLFDFAVGPDPAIQKYIKKSPKKFNHAQRTKQ</sequence>
<dbReference type="InterPro" id="IPR050198">
    <property type="entry name" value="Non-receptor_tyrosine_kinases"/>
</dbReference>
<dbReference type="InterPro" id="IPR011009">
    <property type="entry name" value="Kinase-like_dom_sf"/>
</dbReference>
<reference evidence="4 5" key="1">
    <citation type="submission" date="2015-09" db="EMBL/GenBank/DDBJ databases">
        <title>Draft genome of the parasitic nematode Teladorsagia circumcincta isolate WARC Sus (inbred).</title>
        <authorList>
            <person name="Mitreva M."/>
        </authorList>
    </citation>
    <scope>NUCLEOTIDE SEQUENCE [LARGE SCALE GENOMIC DNA]</scope>
    <source>
        <strain evidence="4 5">S</strain>
    </source>
</reference>
<evidence type="ECO:0000259" key="3">
    <source>
        <dbReference type="PROSITE" id="PS50011"/>
    </source>
</evidence>
<dbReference type="Gene3D" id="1.10.510.10">
    <property type="entry name" value="Transferase(Phosphotransferase) domain 1"/>
    <property type="match status" value="1"/>
</dbReference>